<reference evidence="2" key="1">
    <citation type="journal article" date="2020" name="Stud. Mycol.">
        <title>101 Dothideomycetes genomes: a test case for predicting lifestyles and emergence of pathogens.</title>
        <authorList>
            <person name="Haridas S."/>
            <person name="Albert R."/>
            <person name="Binder M."/>
            <person name="Bloem J."/>
            <person name="Labutti K."/>
            <person name="Salamov A."/>
            <person name="Andreopoulos B."/>
            <person name="Baker S."/>
            <person name="Barry K."/>
            <person name="Bills G."/>
            <person name="Bluhm B."/>
            <person name="Cannon C."/>
            <person name="Castanera R."/>
            <person name="Culley D."/>
            <person name="Daum C."/>
            <person name="Ezra D."/>
            <person name="Gonzalez J."/>
            <person name="Henrissat B."/>
            <person name="Kuo A."/>
            <person name="Liang C."/>
            <person name="Lipzen A."/>
            <person name="Lutzoni F."/>
            <person name="Magnuson J."/>
            <person name="Mondo S."/>
            <person name="Nolan M."/>
            <person name="Ohm R."/>
            <person name="Pangilinan J."/>
            <person name="Park H.-J."/>
            <person name="Ramirez L."/>
            <person name="Alfaro M."/>
            <person name="Sun H."/>
            <person name="Tritt A."/>
            <person name="Yoshinaga Y."/>
            <person name="Zwiers L.-H."/>
            <person name="Turgeon B."/>
            <person name="Goodwin S."/>
            <person name="Spatafora J."/>
            <person name="Crous P."/>
            <person name="Grigoriev I."/>
        </authorList>
    </citation>
    <scope>NUCLEOTIDE SEQUENCE</scope>
    <source>
        <strain evidence="2">CBS 119687</strain>
    </source>
</reference>
<organism evidence="2 3">
    <name type="scientific">Dothidotthia symphoricarpi CBS 119687</name>
    <dbReference type="NCBI Taxonomy" id="1392245"/>
    <lineage>
        <taxon>Eukaryota</taxon>
        <taxon>Fungi</taxon>
        <taxon>Dikarya</taxon>
        <taxon>Ascomycota</taxon>
        <taxon>Pezizomycotina</taxon>
        <taxon>Dothideomycetes</taxon>
        <taxon>Pleosporomycetidae</taxon>
        <taxon>Pleosporales</taxon>
        <taxon>Dothidotthiaceae</taxon>
        <taxon>Dothidotthia</taxon>
    </lineage>
</organism>
<feature type="compositionally biased region" description="Basic and acidic residues" evidence="1">
    <location>
        <begin position="28"/>
        <end position="38"/>
    </location>
</feature>
<evidence type="ECO:0000313" key="3">
    <source>
        <dbReference type="Proteomes" id="UP000799771"/>
    </source>
</evidence>
<feature type="compositionally biased region" description="Low complexity" evidence="1">
    <location>
        <begin position="148"/>
        <end position="162"/>
    </location>
</feature>
<dbReference type="RefSeq" id="XP_033527517.1">
    <property type="nucleotide sequence ID" value="XM_033672119.1"/>
</dbReference>
<keyword evidence="3" id="KW-1185">Reference proteome</keyword>
<feature type="region of interest" description="Disordered" evidence="1">
    <location>
        <begin position="1"/>
        <end position="45"/>
    </location>
</feature>
<accession>A0A6A6AMW9</accession>
<dbReference type="GeneID" id="54412551"/>
<dbReference type="AlphaFoldDB" id="A0A6A6AMW9"/>
<protein>
    <submittedName>
        <fullName evidence="2">Uncharacterized protein</fullName>
    </submittedName>
</protein>
<evidence type="ECO:0000256" key="1">
    <source>
        <dbReference type="SAM" id="MobiDB-lite"/>
    </source>
</evidence>
<evidence type="ECO:0000313" key="2">
    <source>
        <dbReference type="EMBL" id="KAF2133130.1"/>
    </source>
</evidence>
<proteinExistence type="predicted"/>
<sequence>MNSTTMNDDNMTLSRTDSSWSFEGGDDVINKKTNHDDQPNPTVPPTRTLVSRLNLPVCRSQAQVDMLAPGLSGESSRDVHVSSPATNEVPLKKKKGTLDLRETARQPSITPSLLFKRTRLLAAIPTGIVRRISFRMTSSIRRPRSEQQDSSSSLSTGSPLPLDRAPAPMSAQIRWSATEYKNETGPRGVIPGSWREQAEDTEFSLLQEELRLWQVYERECVQPQEEERGRSRTR</sequence>
<gene>
    <name evidence="2" type="ORF">P153DRAFT_412738</name>
</gene>
<feature type="region of interest" description="Disordered" evidence="1">
    <location>
        <begin position="139"/>
        <end position="167"/>
    </location>
</feature>
<dbReference type="EMBL" id="ML977499">
    <property type="protein sequence ID" value="KAF2133130.1"/>
    <property type="molecule type" value="Genomic_DNA"/>
</dbReference>
<dbReference type="Proteomes" id="UP000799771">
    <property type="component" value="Unassembled WGS sequence"/>
</dbReference>
<feature type="compositionally biased region" description="Polar residues" evidence="1">
    <location>
        <begin position="1"/>
        <end position="21"/>
    </location>
</feature>
<name>A0A6A6AMW9_9PLEO</name>